<gene>
    <name evidence="9" type="ORF">HETIRDRAFT_157086</name>
</gene>
<keyword evidence="5 7" id="KW-0472">Membrane</keyword>
<evidence type="ECO:0000256" key="2">
    <source>
        <dbReference type="ARBA" id="ARBA00022448"/>
    </source>
</evidence>
<name>W4KAF5_HETIT</name>
<dbReference type="GeneID" id="20667693"/>
<feature type="transmembrane region" description="Helical" evidence="7">
    <location>
        <begin position="744"/>
        <end position="762"/>
    </location>
</feature>
<feature type="transmembrane region" description="Helical" evidence="7">
    <location>
        <begin position="664"/>
        <end position="688"/>
    </location>
</feature>
<feature type="compositionally biased region" description="Polar residues" evidence="6">
    <location>
        <begin position="184"/>
        <end position="200"/>
    </location>
</feature>
<dbReference type="Pfam" id="PF03600">
    <property type="entry name" value="CitMHS"/>
    <property type="match status" value="1"/>
</dbReference>
<protein>
    <submittedName>
        <fullName evidence="9">Sodium/sulfate symporter</fullName>
    </submittedName>
</protein>
<dbReference type="PANTHER" id="PTHR10283:SF92">
    <property type="entry name" value="LOW-AFFINITY PHOSPHATE TRANSPORTER PHO91"/>
    <property type="match status" value="1"/>
</dbReference>
<evidence type="ECO:0000256" key="5">
    <source>
        <dbReference type="ARBA" id="ARBA00023136"/>
    </source>
</evidence>
<evidence type="ECO:0000259" key="8">
    <source>
        <dbReference type="PROSITE" id="PS51382"/>
    </source>
</evidence>
<evidence type="ECO:0000256" key="6">
    <source>
        <dbReference type="SAM" id="MobiDB-lite"/>
    </source>
</evidence>
<evidence type="ECO:0000313" key="10">
    <source>
        <dbReference type="Proteomes" id="UP000030671"/>
    </source>
</evidence>
<dbReference type="eggNOG" id="KOG1281">
    <property type="taxonomic scope" value="Eukaryota"/>
</dbReference>
<feature type="compositionally biased region" description="Acidic residues" evidence="6">
    <location>
        <begin position="143"/>
        <end position="161"/>
    </location>
</feature>
<dbReference type="GO" id="GO:0006817">
    <property type="term" value="P:phosphate ion transport"/>
    <property type="evidence" value="ECO:0007669"/>
    <property type="project" value="TreeGrafter"/>
</dbReference>
<organism evidence="9 10">
    <name type="scientific">Heterobasidion irregulare (strain TC 32-1)</name>
    <dbReference type="NCBI Taxonomy" id="747525"/>
    <lineage>
        <taxon>Eukaryota</taxon>
        <taxon>Fungi</taxon>
        <taxon>Dikarya</taxon>
        <taxon>Basidiomycota</taxon>
        <taxon>Agaricomycotina</taxon>
        <taxon>Agaricomycetes</taxon>
        <taxon>Russulales</taxon>
        <taxon>Bondarzewiaceae</taxon>
        <taxon>Heterobasidion</taxon>
        <taxon>Heterobasidion annosum species complex</taxon>
    </lineage>
</organism>
<dbReference type="PANTHER" id="PTHR10283">
    <property type="entry name" value="SOLUTE CARRIER FAMILY 13 MEMBER"/>
    <property type="match status" value="1"/>
</dbReference>
<dbReference type="KEGG" id="hir:HETIRDRAFT_157086"/>
<feature type="compositionally biased region" description="Low complexity" evidence="6">
    <location>
        <begin position="252"/>
        <end position="264"/>
    </location>
</feature>
<dbReference type="CDD" id="cd14478">
    <property type="entry name" value="SPX_PHO87_PHO90_like"/>
    <property type="match status" value="1"/>
</dbReference>
<feature type="compositionally biased region" description="Basic and acidic residues" evidence="6">
    <location>
        <begin position="162"/>
        <end position="171"/>
    </location>
</feature>
<reference evidence="9 10" key="1">
    <citation type="journal article" date="2012" name="New Phytol.">
        <title>Insight into trade-off between wood decay and parasitism from the genome of a fungal forest pathogen.</title>
        <authorList>
            <person name="Olson A."/>
            <person name="Aerts A."/>
            <person name="Asiegbu F."/>
            <person name="Belbahri L."/>
            <person name="Bouzid O."/>
            <person name="Broberg A."/>
            <person name="Canback B."/>
            <person name="Coutinho P.M."/>
            <person name="Cullen D."/>
            <person name="Dalman K."/>
            <person name="Deflorio G."/>
            <person name="van Diepen L.T."/>
            <person name="Dunand C."/>
            <person name="Duplessis S."/>
            <person name="Durling M."/>
            <person name="Gonthier P."/>
            <person name="Grimwood J."/>
            <person name="Fossdal C.G."/>
            <person name="Hansson D."/>
            <person name="Henrissat B."/>
            <person name="Hietala A."/>
            <person name="Himmelstrand K."/>
            <person name="Hoffmeister D."/>
            <person name="Hogberg N."/>
            <person name="James T.Y."/>
            <person name="Karlsson M."/>
            <person name="Kohler A."/>
            <person name="Kues U."/>
            <person name="Lee Y.H."/>
            <person name="Lin Y.C."/>
            <person name="Lind M."/>
            <person name="Lindquist E."/>
            <person name="Lombard V."/>
            <person name="Lucas S."/>
            <person name="Lunden K."/>
            <person name="Morin E."/>
            <person name="Murat C."/>
            <person name="Park J."/>
            <person name="Raffaello T."/>
            <person name="Rouze P."/>
            <person name="Salamov A."/>
            <person name="Schmutz J."/>
            <person name="Solheim H."/>
            <person name="Stahlberg J."/>
            <person name="Velez H."/>
            <person name="de Vries R.P."/>
            <person name="Wiebenga A."/>
            <person name="Woodward S."/>
            <person name="Yakovlev I."/>
            <person name="Garbelotto M."/>
            <person name="Martin F."/>
            <person name="Grigoriev I.V."/>
            <person name="Stenlid J."/>
        </authorList>
    </citation>
    <scope>NUCLEOTIDE SEQUENCE [LARGE SCALE GENOMIC DNA]</scope>
    <source>
        <strain evidence="9 10">TC 32-1</strain>
    </source>
</reference>
<keyword evidence="4 7" id="KW-1133">Transmembrane helix</keyword>
<dbReference type="GO" id="GO:0005315">
    <property type="term" value="F:phosphate transmembrane transporter activity"/>
    <property type="evidence" value="ECO:0007669"/>
    <property type="project" value="TreeGrafter"/>
</dbReference>
<dbReference type="RefSeq" id="XP_009545063.1">
    <property type="nucleotide sequence ID" value="XM_009546768.1"/>
</dbReference>
<dbReference type="GO" id="GO:0005886">
    <property type="term" value="C:plasma membrane"/>
    <property type="evidence" value="ECO:0007669"/>
    <property type="project" value="TreeGrafter"/>
</dbReference>
<evidence type="ECO:0000256" key="3">
    <source>
        <dbReference type="ARBA" id="ARBA00022692"/>
    </source>
</evidence>
<feature type="transmembrane region" description="Helical" evidence="7">
    <location>
        <begin position="583"/>
        <end position="612"/>
    </location>
</feature>
<accession>W4KAF5</accession>
<dbReference type="FunCoup" id="W4KAF5">
    <property type="interactions" value="154"/>
</dbReference>
<proteinExistence type="predicted"/>
<keyword evidence="3 7" id="KW-0812">Transmembrane</keyword>
<evidence type="ECO:0000256" key="7">
    <source>
        <dbReference type="SAM" id="Phobius"/>
    </source>
</evidence>
<feature type="transmembrane region" description="Helical" evidence="7">
    <location>
        <begin position="459"/>
        <end position="476"/>
    </location>
</feature>
<feature type="transmembrane region" description="Helical" evidence="7">
    <location>
        <begin position="853"/>
        <end position="872"/>
    </location>
</feature>
<feature type="transmembrane region" description="Helical" evidence="7">
    <location>
        <begin position="808"/>
        <end position="841"/>
    </location>
</feature>
<feature type="compositionally biased region" description="Polar residues" evidence="6">
    <location>
        <begin position="235"/>
        <end position="244"/>
    </location>
</feature>
<keyword evidence="2" id="KW-0813">Transport</keyword>
<dbReference type="EMBL" id="KI925457">
    <property type="protein sequence ID" value="ETW82734.1"/>
    <property type="molecule type" value="Genomic_DNA"/>
</dbReference>
<feature type="region of interest" description="Disordered" evidence="6">
    <location>
        <begin position="235"/>
        <end position="264"/>
    </location>
</feature>
<dbReference type="HOGENOM" id="CLU_005170_8_0_1"/>
<dbReference type="InParanoid" id="W4KAF5"/>
<evidence type="ECO:0000313" key="9">
    <source>
        <dbReference type="EMBL" id="ETW82734.1"/>
    </source>
</evidence>
<evidence type="ECO:0000256" key="1">
    <source>
        <dbReference type="ARBA" id="ARBA00004141"/>
    </source>
</evidence>
<feature type="transmembrane region" description="Helical" evidence="7">
    <location>
        <begin position="769"/>
        <end position="788"/>
    </location>
</feature>
<evidence type="ECO:0000256" key="4">
    <source>
        <dbReference type="ARBA" id="ARBA00022989"/>
    </source>
</evidence>
<feature type="domain" description="SPX" evidence="8">
    <location>
        <begin position="21"/>
        <end position="354"/>
    </location>
</feature>
<feature type="transmembrane region" description="Helical" evidence="7">
    <location>
        <begin position="488"/>
        <end position="517"/>
    </location>
</feature>
<dbReference type="InterPro" id="IPR004331">
    <property type="entry name" value="SPX_dom"/>
</dbReference>
<feature type="transmembrane region" description="Helical" evidence="7">
    <location>
        <begin position="624"/>
        <end position="644"/>
    </location>
</feature>
<dbReference type="PROSITE" id="PS51382">
    <property type="entry name" value="SPX"/>
    <property type="match status" value="1"/>
</dbReference>
<keyword evidence="10" id="KW-1185">Reference proteome</keyword>
<dbReference type="GO" id="GO:0006797">
    <property type="term" value="P:polyphosphate metabolic process"/>
    <property type="evidence" value="ECO:0007669"/>
    <property type="project" value="TreeGrafter"/>
</dbReference>
<feature type="region of interest" description="Disordered" evidence="6">
    <location>
        <begin position="139"/>
        <end position="212"/>
    </location>
</feature>
<dbReference type="AlphaFoldDB" id="W4KAF5"/>
<feature type="transmembrane region" description="Helical" evidence="7">
    <location>
        <begin position="719"/>
        <end position="738"/>
    </location>
</feature>
<dbReference type="STRING" id="747525.W4KAF5"/>
<dbReference type="Pfam" id="PF03105">
    <property type="entry name" value="SPX"/>
    <property type="match status" value="2"/>
</dbReference>
<dbReference type="OrthoDB" id="10260443at2759"/>
<comment type="subcellular location">
    <subcellularLocation>
        <location evidence="1">Membrane</location>
        <topology evidence="1">Multi-pass membrane protein</topology>
    </subcellularLocation>
</comment>
<feature type="transmembrane region" description="Helical" evidence="7">
    <location>
        <begin position="902"/>
        <end position="923"/>
    </location>
</feature>
<dbReference type="Proteomes" id="UP000030671">
    <property type="component" value="Unassembled WGS sequence"/>
</dbReference>
<dbReference type="InterPro" id="IPR004680">
    <property type="entry name" value="Cit_transptr-like_dom"/>
</dbReference>
<feature type="transmembrane region" description="Helical" evidence="7">
    <location>
        <begin position="537"/>
        <end position="560"/>
    </location>
</feature>
<sequence length="925" mass="101769">MPRLACPLRLTPITLRRANGVRQARVLSSSLKFNAVVEWWDEYIAYDALKKYIYQLEKQQHDARIYSHDIEAATEHTSLVGRSALAPDTNALFHPLLDAELRKVSSFYSHQEKELLEELTELEDLVKEQDEMGLVAGRLYTEGDGDWDDDDEDDDDDEEWQSTERSRDRRGNTSTSRRRRKPSNAASKPLNPNNTGNQMAEVSPAARRVSISSTEDNADLEASLTSLRQLQIHIPSTVNESQDNVRGPGLNSSKSRSKSPSAARTFANKLRNSIASLASPHETSQTLQGNDTIWTAKSNYAMDTQLLFKRRITNLYNQVASLRSYVELNYSGFRKILKKYDKVTENSLQAHYLHEVLEPTTPFDGTSRSRLSEAQSALLHLYAKCVTHGDVAAAQRYLKMHLREHIAWERDTVWRTMIGRERRGDGGTPLGVSLGTSSEEKALEVRTPVGRLRVGRRHAWVLLAAIVFAVLLNVQAVEGTEANRCLAILVFATILWATEAIPLFVTSMMIPLLLVCLQVVRSPNGDSRLSTPDATKWIFSVMFSPTIMLLIGGFTIAAALSKTSIDRVLITRVLSLAGTRPSVVLLAVMGVACFASMWISNVAAPTLCFTLVRPILRTLPPRSTFGPCLIIAIALAANIGGQSSPISSPQNLITLQAMDPPLDWAHWFAVALPVSLVSIILIWLMLLVSYRPSHLPNGEGYLEIKSIRPTREGFTAKQWWVTLVCLVTIGLWCVEKGIEEYVGDMGIIAIIPIVAFFGTGVLKKDDFEQFLWTVVFLAMGGIALGKGVTSSGLLEKMDVVIRDLVEGLSLYTVVLVLSAVVLVISTFISHTIASVLLVPIAKEVGSNLPGDQANLLIFVTGLICSAGMGMPVSGFPNQTAATQEDDMGQLYLSNIDFLKNGVPASVIATLVVATLGFALMKLIGL</sequence>
<dbReference type="CDD" id="cd01115">
    <property type="entry name" value="SLC13_permease"/>
    <property type="match status" value="1"/>
</dbReference>